<dbReference type="Proteomes" id="UP000242457">
    <property type="component" value="Unassembled WGS sequence"/>
</dbReference>
<dbReference type="Pfam" id="PF05746">
    <property type="entry name" value="DALR_1"/>
    <property type="match status" value="1"/>
</dbReference>
<dbReference type="EMBL" id="KZ288266">
    <property type="protein sequence ID" value="PBC30286.1"/>
    <property type="molecule type" value="Genomic_DNA"/>
</dbReference>
<feature type="domain" description="DALR anticodon binding" evidence="1">
    <location>
        <begin position="313"/>
        <end position="448"/>
    </location>
</feature>
<proteinExistence type="predicted"/>
<dbReference type="GO" id="GO:0004814">
    <property type="term" value="F:arginine-tRNA ligase activity"/>
    <property type="evidence" value="ECO:0007669"/>
    <property type="project" value="InterPro"/>
</dbReference>
<dbReference type="SUPFAM" id="SSF47323">
    <property type="entry name" value="Anticodon-binding domain of a subclass of class I aminoacyl-tRNA synthetases"/>
    <property type="match status" value="1"/>
</dbReference>
<evidence type="ECO:0000313" key="3">
    <source>
        <dbReference type="Proteomes" id="UP000242457"/>
    </source>
</evidence>
<gene>
    <name evidence="2" type="ORF">APICC_04388</name>
</gene>
<dbReference type="GO" id="GO:0106217">
    <property type="term" value="P:tRNA C3-cytosine methylation"/>
    <property type="evidence" value="ECO:0007669"/>
    <property type="project" value="TreeGrafter"/>
</dbReference>
<accession>A0A2A3EGJ8</accession>
<dbReference type="PANTHER" id="PTHR16043">
    <property type="entry name" value="DALRD3 PROTEIN"/>
    <property type="match status" value="1"/>
</dbReference>
<name>A0A2A3EGJ8_APICC</name>
<dbReference type="SMART" id="SM00836">
    <property type="entry name" value="DALR_1"/>
    <property type="match status" value="1"/>
</dbReference>
<evidence type="ECO:0000313" key="2">
    <source>
        <dbReference type="EMBL" id="PBC30286.1"/>
    </source>
</evidence>
<dbReference type="PANTHER" id="PTHR16043:SF1">
    <property type="entry name" value="DALR ANTICODON-BINDING DOMAIN-CONTAINING PROTEIN 3"/>
    <property type="match status" value="1"/>
</dbReference>
<dbReference type="GO" id="GO:0005524">
    <property type="term" value="F:ATP binding"/>
    <property type="evidence" value="ECO:0007669"/>
    <property type="project" value="InterPro"/>
</dbReference>
<organism evidence="2 3">
    <name type="scientific">Apis cerana cerana</name>
    <name type="common">Oriental honeybee</name>
    <dbReference type="NCBI Taxonomy" id="94128"/>
    <lineage>
        <taxon>Eukaryota</taxon>
        <taxon>Metazoa</taxon>
        <taxon>Ecdysozoa</taxon>
        <taxon>Arthropoda</taxon>
        <taxon>Hexapoda</taxon>
        <taxon>Insecta</taxon>
        <taxon>Pterygota</taxon>
        <taxon>Neoptera</taxon>
        <taxon>Endopterygota</taxon>
        <taxon>Hymenoptera</taxon>
        <taxon>Apocrita</taxon>
        <taxon>Aculeata</taxon>
        <taxon>Apoidea</taxon>
        <taxon>Anthophila</taxon>
        <taxon>Apidae</taxon>
        <taxon>Apis</taxon>
    </lineage>
</organism>
<dbReference type="InterPro" id="IPR037380">
    <property type="entry name" value="DALRD3"/>
</dbReference>
<dbReference type="InterPro" id="IPR009080">
    <property type="entry name" value="tRNAsynth_Ia_anticodon-bd"/>
</dbReference>
<dbReference type="Gene3D" id="1.10.730.10">
    <property type="entry name" value="Isoleucyl-tRNA Synthetase, Domain 1"/>
    <property type="match status" value="1"/>
</dbReference>
<dbReference type="InterPro" id="IPR008909">
    <property type="entry name" value="DALR_anticod-bd"/>
</dbReference>
<dbReference type="OrthoDB" id="9990834at2759"/>
<dbReference type="GO" id="GO:0006420">
    <property type="term" value="P:arginyl-tRNA aminoacylation"/>
    <property type="evidence" value="ECO:0007669"/>
    <property type="project" value="InterPro"/>
</dbReference>
<protein>
    <submittedName>
        <fullName evidence="2">DALR anticodon-binding domain-containing protein</fullName>
    </submittedName>
</protein>
<dbReference type="STRING" id="94128.A0A2A3EGJ8"/>
<dbReference type="AlphaFoldDB" id="A0A2A3EGJ8"/>
<reference evidence="2 3" key="1">
    <citation type="submission" date="2014-07" db="EMBL/GenBank/DDBJ databases">
        <title>Genomic and transcriptomic analysis on Apis cerana provide comprehensive insights into honey bee biology.</title>
        <authorList>
            <person name="Diao Q."/>
            <person name="Sun L."/>
            <person name="Zheng H."/>
            <person name="Zheng H."/>
            <person name="Xu S."/>
            <person name="Wang S."/>
            <person name="Zeng Z."/>
            <person name="Hu F."/>
            <person name="Su S."/>
            <person name="Wu J."/>
        </authorList>
    </citation>
    <scope>NUCLEOTIDE SEQUENCE [LARGE SCALE GENOMIC DNA]</scope>
    <source>
        <tissue evidence="2">Pupae without intestine</tissue>
    </source>
</reference>
<evidence type="ECO:0000259" key="1">
    <source>
        <dbReference type="SMART" id="SM00836"/>
    </source>
</evidence>
<dbReference type="GO" id="GO:0000049">
    <property type="term" value="F:tRNA binding"/>
    <property type="evidence" value="ECO:0007669"/>
    <property type="project" value="TreeGrafter"/>
</dbReference>
<keyword evidence="3" id="KW-1185">Reference proteome</keyword>
<sequence length="448" mass="52132">MELQMENTSIICMELLINNITSYLSGNSNKNISIVKINNENLAINGELYFLLSLKIWRNVLKDTDKCDGKCTTILQHFLHIRDGSTNNNTDTDISNQVLQLLISSSNIWSIKLQKYLLEKERVCLFLQRTPLIENAIKAVITAKHNFGKTVSINKIFSLKSLQDNESELTTKRLHLIQCVTEKILNLHGFKIADENSDYKFVFTSKSQGNVKENYKRYICGVVKNIETNCKEIKLTYQEYVKNKIKELKTSNEHKYFEAQQYNTETENNFFEDLAKATSTFELLSVKPSRPVFIGCNFATDKNTTNTKGACFILYNIARIIAIIEKYNHKRLKGEYPNLPHMNDIDFSLLKQEEEWELIYNFIIGYQQMLKDCLKYDPIFQVNPQVICIFLAKLCQKFSIYYRRIRILTEAYDHLIPTMNARLYMLHALQIVLQNTLALIDIIPVSRM</sequence>